<proteinExistence type="inferred from homology"/>
<gene>
    <name evidence="3" type="ORF">PAUR_b0324</name>
</gene>
<dbReference type="InterPro" id="IPR020287">
    <property type="entry name" value="Tail_sheath_C"/>
</dbReference>
<dbReference type="InterPro" id="IPR052042">
    <property type="entry name" value="Tail_sheath_structural"/>
</dbReference>
<protein>
    <recommendedName>
        <fullName evidence="2">Tail sheath protein C-terminal domain-containing protein</fullName>
    </recommendedName>
</protein>
<feature type="domain" description="Tail sheath protein C-terminal" evidence="2">
    <location>
        <begin position="461"/>
        <end position="565"/>
    </location>
</feature>
<dbReference type="Proteomes" id="UP000615755">
    <property type="component" value="Unassembled WGS sequence"/>
</dbReference>
<comment type="similarity">
    <text evidence="1">Belongs to the myoviridae tail sheath protein family.</text>
</comment>
<comment type="caution">
    <text evidence="3">The sequence shown here is derived from an EMBL/GenBank/DDBJ whole genome shotgun (WGS) entry which is preliminary data.</text>
</comment>
<dbReference type="Pfam" id="PF17482">
    <property type="entry name" value="Phage_sheath_1C"/>
    <property type="match status" value="1"/>
</dbReference>
<organism evidence="3 4">
    <name type="scientific">Pseudoalteromonas aurantia 208</name>
    <dbReference type="NCBI Taxonomy" id="1314867"/>
    <lineage>
        <taxon>Bacteria</taxon>
        <taxon>Pseudomonadati</taxon>
        <taxon>Pseudomonadota</taxon>
        <taxon>Gammaproteobacteria</taxon>
        <taxon>Alteromonadales</taxon>
        <taxon>Pseudoalteromonadaceae</taxon>
        <taxon>Pseudoalteromonas</taxon>
    </lineage>
</organism>
<dbReference type="EMBL" id="AQGV01000015">
    <property type="protein sequence ID" value="MBE0370322.1"/>
    <property type="molecule type" value="Genomic_DNA"/>
</dbReference>
<dbReference type="PANTHER" id="PTHR35861:SF1">
    <property type="entry name" value="PHAGE TAIL SHEATH PROTEIN"/>
    <property type="match status" value="1"/>
</dbReference>
<keyword evidence="4" id="KW-1185">Reference proteome</keyword>
<evidence type="ECO:0000313" key="3">
    <source>
        <dbReference type="EMBL" id="MBE0370322.1"/>
    </source>
</evidence>
<name>A0ABR9EHV9_9GAMM</name>
<dbReference type="Gene3D" id="3.40.50.11780">
    <property type="match status" value="1"/>
</dbReference>
<reference evidence="3 4" key="1">
    <citation type="submission" date="2015-03" db="EMBL/GenBank/DDBJ databases">
        <title>Genome sequence of Pseudoalteromonas aurantia.</title>
        <authorList>
            <person name="Xie B.-B."/>
            <person name="Rong J.-C."/>
            <person name="Qin Q.-L."/>
            <person name="Zhang Y.-Z."/>
        </authorList>
    </citation>
    <scope>NUCLEOTIDE SEQUENCE [LARGE SCALE GENOMIC DNA]</scope>
    <source>
        <strain evidence="3 4">208</strain>
    </source>
</reference>
<dbReference type="PANTHER" id="PTHR35861">
    <property type="match status" value="1"/>
</dbReference>
<evidence type="ECO:0000259" key="2">
    <source>
        <dbReference type="Pfam" id="PF17482"/>
    </source>
</evidence>
<sequence>MSQYKTPDVYVREKSILPPSVAEVATAIPAFIGYTTAQDQEDSTKALFENMPVRIKSMVEFEGHFGGPHQEGFTVIPNSTGGFDIFESDDDTDNTNDTNNPLIAAKFFLYQAVSHFFSNGGGACYIVSVGLAKNGLIDAKDKFVAAINLLNKVDEVTLISSPESIGLDKVDHYEVQNTALKHAAKRMDRFGLVDVQMQGPQSGRSESENDAQELRANITQGLKYGGAYYPYLQTNIARSYAEESVKVHSSVPVVINNTPSYSLEVFLGAKDSTAIMSVIDDNYTYTLGDVTHVAHVDQVYIKATAGQYYSLKGLYEVEFDSTNKQFKKKESGTYFAAANLMYGEPTGGVHKLSDLGDPNYPFASAEVYNMVKSRLAKNYLVLPPSPAVAGAIAKTDKERGVWKAPANVALAQVLAPVLAIDNDDQKNLNVDATSGKSINAIRSFVGKGTLVWGARTLAGNDNEWRYVSVRRLFNTVEESIQKATHFAVFEPNTPFTWLKLKTMIESYLENLWRAGAFFGETPEQAFFVNVGLGQTMTEDDINNGIMNIEIGLAAVRPAEFIVLTFSHKSIEG</sequence>
<dbReference type="RefSeq" id="WP_225738521.1">
    <property type="nucleotide sequence ID" value="NZ_AQGV01000015.1"/>
</dbReference>
<evidence type="ECO:0000256" key="1">
    <source>
        <dbReference type="ARBA" id="ARBA00008005"/>
    </source>
</evidence>
<evidence type="ECO:0000313" key="4">
    <source>
        <dbReference type="Proteomes" id="UP000615755"/>
    </source>
</evidence>
<accession>A0ABR9EHV9</accession>